<reference evidence="6 7" key="1">
    <citation type="submission" date="2019-03" db="EMBL/GenBank/DDBJ databases">
        <title>Luteimonas zhaokaii sp.nov., isolated from the rectal contents of Plateau pika in Yushu, Qinghai Province, China.</title>
        <authorList>
            <person name="Zhang G."/>
        </authorList>
    </citation>
    <scope>NUCLEOTIDE SEQUENCE [LARGE SCALE GENOMIC DNA]</scope>
    <source>
        <strain evidence="6 7">THG-MD21</strain>
    </source>
</reference>
<comment type="similarity">
    <text evidence="1">Belongs to the membrane fusion protein (MFP) (TC 8.A.1) family.</text>
</comment>
<dbReference type="GO" id="GO:1990281">
    <property type="term" value="C:efflux pump complex"/>
    <property type="evidence" value="ECO:0007669"/>
    <property type="project" value="TreeGrafter"/>
</dbReference>
<dbReference type="Pfam" id="PF25917">
    <property type="entry name" value="BSH_RND"/>
    <property type="match status" value="1"/>
</dbReference>
<dbReference type="Pfam" id="PF25989">
    <property type="entry name" value="YknX_C"/>
    <property type="match status" value="1"/>
</dbReference>
<dbReference type="Gene3D" id="2.40.420.20">
    <property type="match status" value="1"/>
</dbReference>
<dbReference type="PANTHER" id="PTHR30469">
    <property type="entry name" value="MULTIDRUG RESISTANCE PROTEIN MDTA"/>
    <property type="match status" value="1"/>
</dbReference>
<dbReference type="PANTHER" id="PTHR30469:SF16">
    <property type="entry name" value="HAE1 FAMILY EFFLUX PUMP MFP COMPONENT"/>
    <property type="match status" value="1"/>
</dbReference>
<dbReference type="OrthoDB" id="9783047at2"/>
<dbReference type="Proteomes" id="UP000295543">
    <property type="component" value="Unassembled WGS sequence"/>
</dbReference>
<dbReference type="InterPro" id="IPR006143">
    <property type="entry name" value="RND_pump_MFP"/>
</dbReference>
<evidence type="ECO:0000259" key="5">
    <source>
        <dbReference type="Pfam" id="PF25989"/>
    </source>
</evidence>
<evidence type="ECO:0000256" key="2">
    <source>
        <dbReference type="SAM" id="MobiDB-lite"/>
    </source>
</evidence>
<evidence type="ECO:0000313" key="6">
    <source>
        <dbReference type="EMBL" id="TDK34132.1"/>
    </source>
</evidence>
<dbReference type="Gene3D" id="1.10.287.470">
    <property type="entry name" value="Helix hairpin bin"/>
    <property type="match status" value="1"/>
</dbReference>
<dbReference type="Gene3D" id="2.40.50.100">
    <property type="match status" value="1"/>
</dbReference>
<dbReference type="GO" id="GO:0015562">
    <property type="term" value="F:efflux transmembrane transporter activity"/>
    <property type="evidence" value="ECO:0007669"/>
    <property type="project" value="TreeGrafter"/>
</dbReference>
<dbReference type="InterPro" id="IPR058637">
    <property type="entry name" value="YknX-like_C"/>
</dbReference>
<comment type="caution">
    <text evidence="6">The sequence shown here is derived from an EMBL/GenBank/DDBJ whole genome shotgun (WGS) entry which is preliminary data.</text>
</comment>
<feature type="region of interest" description="Disordered" evidence="2">
    <location>
        <begin position="329"/>
        <end position="351"/>
    </location>
</feature>
<name>A0A4V3AP42_9GAMM</name>
<evidence type="ECO:0000259" key="4">
    <source>
        <dbReference type="Pfam" id="PF25954"/>
    </source>
</evidence>
<sequence length="351" mass="36713">MLTACGGGGEAPGRGPAGAGAPVPVTTTVVQPRQWNDSVTALGTVNARESITVTAKVSEIVQRVHFESGDEVTAGSALVTLSGNQQQATLQAAEAAAIDADSQYRRGAELVESQLIARASVDTLRAERDAARATVAEMRANIGDRTVRAPFAGVLGIRQVSPGALVTPGTPIATLDDIRSVYVDFPVPETLLARVAPGQTVIGQVAARRGTRFEGTVQTIDARIDPNTRAVMVRAGFENAERLLRPGMLVEVRLQQAAREALMLPEIAVIQVGRDTFVFRVKDDDTVEQVPVTVGVREQGLVEVVEGLEAGTRIVVDGTGKLRPGMTITEGSVQEAKTPPADEAGAAGAAQ</sequence>
<feature type="domain" description="Multidrug resistance protein MdtA-like barrel-sandwich hybrid" evidence="3">
    <location>
        <begin position="50"/>
        <end position="171"/>
    </location>
</feature>
<gene>
    <name evidence="6" type="ORF">E2F49_07685</name>
</gene>
<proteinExistence type="inferred from homology"/>
<dbReference type="AlphaFoldDB" id="A0A4V3AP42"/>
<evidence type="ECO:0000256" key="1">
    <source>
        <dbReference type="ARBA" id="ARBA00009477"/>
    </source>
</evidence>
<protein>
    <submittedName>
        <fullName evidence="6">Efflux RND transporter periplasmic adaptor subunit</fullName>
    </submittedName>
</protein>
<dbReference type="InterPro" id="IPR058792">
    <property type="entry name" value="Beta-barrel_RND_2"/>
</dbReference>
<organism evidence="6 7">
    <name type="scientific">Luteimonas terrae</name>
    <dbReference type="NCBI Taxonomy" id="1530191"/>
    <lineage>
        <taxon>Bacteria</taxon>
        <taxon>Pseudomonadati</taxon>
        <taxon>Pseudomonadota</taxon>
        <taxon>Gammaproteobacteria</taxon>
        <taxon>Lysobacterales</taxon>
        <taxon>Lysobacteraceae</taxon>
        <taxon>Luteimonas</taxon>
    </lineage>
</organism>
<dbReference type="NCBIfam" id="TIGR01730">
    <property type="entry name" value="RND_mfp"/>
    <property type="match status" value="1"/>
</dbReference>
<dbReference type="InterPro" id="IPR058625">
    <property type="entry name" value="MdtA-like_BSH"/>
</dbReference>
<dbReference type="Pfam" id="PF25954">
    <property type="entry name" value="Beta-barrel_RND_2"/>
    <property type="match status" value="1"/>
</dbReference>
<feature type="region of interest" description="Disordered" evidence="2">
    <location>
        <begin position="1"/>
        <end position="22"/>
    </location>
</feature>
<dbReference type="FunFam" id="2.40.30.170:FF:000010">
    <property type="entry name" value="Efflux RND transporter periplasmic adaptor subunit"/>
    <property type="match status" value="1"/>
</dbReference>
<evidence type="ECO:0000313" key="7">
    <source>
        <dbReference type="Proteomes" id="UP000295543"/>
    </source>
</evidence>
<feature type="domain" description="CusB-like beta-barrel" evidence="4">
    <location>
        <begin position="181"/>
        <end position="257"/>
    </location>
</feature>
<feature type="compositionally biased region" description="Gly residues" evidence="2">
    <location>
        <begin position="1"/>
        <end position="18"/>
    </location>
</feature>
<dbReference type="EMBL" id="SMTG01000002">
    <property type="protein sequence ID" value="TDK34132.1"/>
    <property type="molecule type" value="Genomic_DNA"/>
</dbReference>
<dbReference type="Gene3D" id="2.40.30.170">
    <property type="match status" value="1"/>
</dbReference>
<evidence type="ECO:0000259" key="3">
    <source>
        <dbReference type="Pfam" id="PF25917"/>
    </source>
</evidence>
<dbReference type="SUPFAM" id="SSF111369">
    <property type="entry name" value="HlyD-like secretion proteins"/>
    <property type="match status" value="1"/>
</dbReference>
<accession>A0A4V3AP42</accession>
<feature type="domain" description="YknX-like C-terminal permuted SH3-like" evidence="5">
    <location>
        <begin position="262"/>
        <end position="329"/>
    </location>
</feature>
<keyword evidence="7" id="KW-1185">Reference proteome</keyword>